<dbReference type="InterPro" id="IPR002575">
    <property type="entry name" value="Aminoglycoside_PTrfase"/>
</dbReference>
<feature type="domain" description="Aminoglycoside phosphotransferase" evidence="1">
    <location>
        <begin position="34"/>
        <end position="195"/>
    </location>
</feature>
<gene>
    <name evidence="2" type="ORF">BACCAP_00105</name>
</gene>
<keyword evidence="3" id="KW-1185">Reference proteome</keyword>
<dbReference type="Proteomes" id="UP000003639">
    <property type="component" value="Unassembled WGS sequence"/>
</dbReference>
<comment type="caution">
    <text evidence="2">The sequence shown here is derived from an EMBL/GenBank/DDBJ whole genome shotgun (WGS) entry which is preliminary data.</text>
</comment>
<dbReference type="eggNOG" id="ENOG50335ND">
    <property type="taxonomic scope" value="Bacteria"/>
</dbReference>
<evidence type="ECO:0000313" key="3">
    <source>
        <dbReference type="Proteomes" id="UP000003639"/>
    </source>
</evidence>
<dbReference type="AlphaFoldDB" id="A6NPI9"/>
<proteinExistence type="predicted"/>
<reference evidence="2 3" key="2">
    <citation type="submission" date="2007-06" db="EMBL/GenBank/DDBJ databases">
        <title>Draft genome sequence of Pseudoflavonifractor capillosus ATCC 29799.</title>
        <authorList>
            <person name="Sudarsanam P."/>
            <person name="Ley R."/>
            <person name="Guruge J."/>
            <person name="Turnbaugh P.J."/>
            <person name="Mahowald M."/>
            <person name="Liep D."/>
            <person name="Gordon J."/>
        </authorList>
    </citation>
    <scope>NUCLEOTIDE SEQUENCE [LARGE SCALE GENOMIC DNA]</scope>
    <source>
        <strain evidence="2 3">ATCC 29799</strain>
    </source>
</reference>
<reference evidence="2 3" key="1">
    <citation type="submission" date="2007-04" db="EMBL/GenBank/DDBJ databases">
        <authorList>
            <person name="Fulton L."/>
            <person name="Clifton S."/>
            <person name="Fulton B."/>
            <person name="Xu J."/>
            <person name="Minx P."/>
            <person name="Pepin K.H."/>
            <person name="Johnson M."/>
            <person name="Thiruvilangam P."/>
            <person name="Bhonagiri V."/>
            <person name="Nash W.E."/>
            <person name="Mardis E.R."/>
            <person name="Wilson R.K."/>
        </authorList>
    </citation>
    <scope>NUCLEOTIDE SEQUENCE [LARGE SCALE GENOMIC DNA]</scope>
    <source>
        <strain evidence="2 3">ATCC 29799</strain>
    </source>
</reference>
<dbReference type="STRING" id="411467.BACCAP_00105"/>
<evidence type="ECO:0000259" key="1">
    <source>
        <dbReference type="Pfam" id="PF01636"/>
    </source>
</evidence>
<accession>A6NPI9</accession>
<organism evidence="2 3">
    <name type="scientific">Pseudoflavonifractor capillosus ATCC 29799</name>
    <dbReference type="NCBI Taxonomy" id="411467"/>
    <lineage>
        <taxon>Bacteria</taxon>
        <taxon>Bacillati</taxon>
        <taxon>Bacillota</taxon>
        <taxon>Clostridia</taxon>
        <taxon>Eubacteriales</taxon>
        <taxon>Oscillospiraceae</taxon>
        <taxon>Pseudoflavonifractor</taxon>
    </lineage>
</organism>
<evidence type="ECO:0000313" key="2">
    <source>
        <dbReference type="EMBL" id="EDN02071.1"/>
    </source>
</evidence>
<name>A6NPI9_9FIRM</name>
<protein>
    <recommendedName>
        <fullName evidence="1">Aminoglycoside phosphotransferase domain-containing protein</fullName>
    </recommendedName>
</protein>
<dbReference type="SUPFAM" id="SSF56112">
    <property type="entry name" value="Protein kinase-like (PK-like)"/>
    <property type="match status" value="1"/>
</dbReference>
<sequence length="297" mass="34955">MELRDIINLIDAVPVTEQAVVTQLKHVEDDEPYQVWTIDTGTARYILKEAKEYEAETYRLILSELNADCTPAIYQMISAGEKIYLLMEYIDGENLCHCNRAKLTLALDALISLQRKTWNNRSLVDYGYSFEKSLHGREQRGKYLNDPLLEEAYEKFMRMYRTVPRALCHDDLLPFNVLASDNRAVLIDWECGGILPYPTAFARLIAHSEETENALFFMTSEDRIFAIDYYYNNLLKEMGISYTEWRNTLEYFLFFEYCEWVFVGNKYDAKNSEFYKKYLPIARQQASKIKLMENRPI</sequence>
<dbReference type="EMBL" id="AAXG02000001">
    <property type="protein sequence ID" value="EDN02071.1"/>
    <property type="molecule type" value="Genomic_DNA"/>
</dbReference>
<dbReference type="RefSeq" id="WP_006570670.1">
    <property type="nucleotide sequence ID" value="NZ_AAXG02000001.1"/>
</dbReference>
<dbReference type="InterPro" id="IPR011009">
    <property type="entry name" value="Kinase-like_dom_sf"/>
</dbReference>
<dbReference type="Gene3D" id="3.90.1200.10">
    <property type="match status" value="1"/>
</dbReference>
<dbReference type="OrthoDB" id="2199595at2"/>
<dbReference type="Pfam" id="PF01636">
    <property type="entry name" value="APH"/>
    <property type="match status" value="1"/>
</dbReference>